<name>A0ABU7I679_9SPHI</name>
<dbReference type="SUPFAM" id="SSF49464">
    <property type="entry name" value="Carboxypeptidase regulatory domain-like"/>
    <property type="match status" value="1"/>
</dbReference>
<sequence length="616" mass="67955">MRLWLRCFTFFASLLFLANSDISAQNLGKTVTIQAKKQKLKDVLSLLEEQGKFKFSYNSNILPLDSLVDFDSKNLNVKESLNLLLKNQYEYRETPNFVIIRYAPLEMTMVVQESNGSQEQYLIRGKIVDKQNGKPIANASVYEKNLLQSTLSDKDGLFSLKLKNVHATITLTVSKEGYKDNSSYFLPEVVIFKDPKKSNGSYTDDELPQVENTLLGRTFITKKQRTQTRNIGGFIANAPAQISIGPGLGTHGSLSGQVVNRFSINVTGDYNAGVNGTEIGLLFNIDKKDARYFQFGGAFNLVGGSFTGLQISGFHNDVLQNFKGLQVSVGYNHVLGQFNGWQIGGLFNQVYSDIKGIQVSVGYNENKQSMRGLQIGGVFNLVKGNYNGLQIGSGYNLTGQQLSGVQAGAINQAQMVKGLQIGPGYNRAGQQLAGVQIGAINSARNVKGLQIGFFNFADTSAGYSIGLLNIIRKGYHKLSIGTNESIDLNVALKTGTPKFYTQLLYGQNMRPTYKLIALGFGLGKEIALGKQFSLNPELSTSYLYQGDWTYANLLNRADLNLNYQINSWLAISAGPAFNVYYSKQLVPFEGYEFLKPPATGHKLRSWAGWNFGVTLF</sequence>
<evidence type="ECO:0000256" key="1">
    <source>
        <dbReference type="SAM" id="SignalP"/>
    </source>
</evidence>
<gene>
    <name evidence="2" type="ORF">VRU48_06530</name>
</gene>
<proteinExistence type="predicted"/>
<dbReference type="EMBL" id="JAZDQT010000001">
    <property type="protein sequence ID" value="MEE1944754.1"/>
    <property type="molecule type" value="Genomic_DNA"/>
</dbReference>
<accession>A0ABU7I679</accession>
<dbReference type="InterPro" id="IPR008969">
    <property type="entry name" value="CarboxyPept-like_regulatory"/>
</dbReference>
<protein>
    <submittedName>
        <fullName evidence="2">Carboxypeptidase-like regulatory domain-containing protein</fullName>
    </submittedName>
</protein>
<feature type="chain" id="PRO_5046591268" evidence="1">
    <location>
        <begin position="25"/>
        <end position="616"/>
    </location>
</feature>
<dbReference type="Proteomes" id="UP001336835">
    <property type="component" value="Unassembled WGS sequence"/>
</dbReference>
<organism evidence="2 3">
    <name type="scientific">Pedobacter albus</name>
    <dbReference type="NCBI Taxonomy" id="3113905"/>
    <lineage>
        <taxon>Bacteria</taxon>
        <taxon>Pseudomonadati</taxon>
        <taxon>Bacteroidota</taxon>
        <taxon>Sphingobacteriia</taxon>
        <taxon>Sphingobacteriales</taxon>
        <taxon>Sphingobacteriaceae</taxon>
        <taxon>Pedobacter</taxon>
    </lineage>
</organism>
<keyword evidence="3" id="KW-1185">Reference proteome</keyword>
<dbReference type="RefSeq" id="WP_330107114.1">
    <property type="nucleotide sequence ID" value="NZ_JAZDQT010000001.1"/>
</dbReference>
<comment type="caution">
    <text evidence="2">The sequence shown here is derived from an EMBL/GenBank/DDBJ whole genome shotgun (WGS) entry which is preliminary data.</text>
</comment>
<dbReference type="NCBIfam" id="NF047436">
    <property type="entry name" value="LA_2272_repeat"/>
    <property type="match status" value="1"/>
</dbReference>
<dbReference type="InterPro" id="IPR058093">
    <property type="entry name" value="LA_2272-like"/>
</dbReference>
<dbReference type="Pfam" id="PF13715">
    <property type="entry name" value="CarbopepD_reg_2"/>
    <property type="match status" value="1"/>
</dbReference>
<keyword evidence="1" id="KW-0732">Signal</keyword>
<feature type="signal peptide" evidence="1">
    <location>
        <begin position="1"/>
        <end position="24"/>
    </location>
</feature>
<dbReference type="Gene3D" id="2.60.40.1120">
    <property type="entry name" value="Carboxypeptidase-like, regulatory domain"/>
    <property type="match status" value="1"/>
</dbReference>
<reference evidence="2 3" key="1">
    <citation type="submission" date="2024-01" db="EMBL/GenBank/DDBJ databases">
        <title>Pedobacter sp. nov., isolated from fresh soil.</title>
        <authorList>
            <person name="Le N.T.T."/>
        </authorList>
    </citation>
    <scope>NUCLEOTIDE SEQUENCE [LARGE SCALE GENOMIC DNA]</scope>
    <source>
        <strain evidence="2 3">KR3-3</strain>
    </source>
</reference>
<evidence type="ECO:0000313" key="3">
    <source>
        <dbReference type="Proteomes" id="UP001336835"/>
    </source>
</evidence>
<evidence type="ECO:0000313" key="2">
    <source>
        <dbReference type="EMBL" id="MEE1944754.1"/>
    </source>
</evidence>